<dbReference type="STRING" id="351675.SAMN05421680_10945"/>
<dbReference type="InterPro" id="IPR003458">
    <property type="entry name" value="Phage_T4_Gp38_tail_assem"/>
</dbReference>
<reference evidence="4" key="2">
    <citation type="submission" date="2016-10" db="EMBL/GenBank/DDBJ databases">
        <authorList>
            <person name="Varghese N."/>
            <person name="Submissions S."/>
        </authorList>
    </citation>
    <scope>NUCLEOTIDE SEQUENCE [LARGE SCALE GENOMIC DNA]</scope>
    <source>
        <strain evidence="4">DSM 17908</strain>
    </source>
</reference>
<dbReference type="RefSeq" id="WP_092510687.1">
    <property type="nucleotide sequence ID" value="NZ_CAWNQB010000078.1"/>
</dbReference>
<dbReference type="Proteomes" id="UP000198919">
    <property type="component" value="Unassembled WGS sequence"/>
</dbReference>
<protein>
    <submittedName>
        <fullName evidence="2">Phage tail fiber assembly</fullName>
    </submittedName>
    <submittedName>
        <fullName evidence="3">Virus tail fibre assembly protein, lambda gpK</fullName>
    </submittedName>
</protein>
<reference evidence="3" key="1">
    <citation type="submission" date="2016-10" db="EMBL/GenBank/DDBJ databases">
        <authorList>
            <person name="de Groot N.N."/>
        </authorList>
    </citation>
    <scope>NUCLEOTIDE SEQUENCE [LARGE SCALE GENOMIC DNA]</scope>
    <source>
        <strain evidence="3">DSM 17908</strain>
    </source>
</reference>
<dbReference type="InterPro" id="IPR051220">
    <property type="entry name" value="TFA_Chaperone"/>
</dbReference>
<gene>
    <name evidence="3" type="ORF">SAMN05421680_10945</name>
    <name evidence="2" type="ORF">Xmau_02410</name>
</gene>
<sequence>MNIYFSPSECGFYPIADKPLYEAGAGWPSDALPISDEDYHTLLAGQIVGKTIMPGERGYPTLRDPLPPSAEEQRQQAESEKRQLLGVAKEKIAIWQDAMDLGMATNAEKITLTEWRKYRVLLNRVDCSTAPDIDWPEQPK</sequence>
<keyword evidence="5" id="KW-1185">Reference proteome</keyword>
<organism evidence="3 4">
    <name type="scientific">Xenorhabdus mauleonii</name>
    <dbReference type="NCBI Taxonomy" id="351675"/>
    <lineage>
        <taxon>Bacteria</taxon>
        <taxon>Pseudomonadati</taxon>
        <taxon>Pseudomonadota</taxon>
        <taxon>Gammaproteobacteria</taxon>
        <taxon>Enterobacterales</taxon>
        <taxon>Morganellaceae</taxon>
        <taxon>Xenorhabdus</taxon>
    </lineage>
</organism>
<evidence type="ECO:0000256" key="1">
    <source>
        <dbReference type="SAM" id="MobiDB-lite"/>
    </source>
</evidence>
<dbReference type="AlphaFoldDB" id="A0A1I3R9A2"/>
<accession>A0A1I3R9A2</accession>
<evidence type="ECO:0000313" key="4">
    <source>
        <dbReference type="Proteomes" id="UP000198919"/>
    </source>
</evidence>
<feature type="compositionally biased region" description="Basic and acidic residues" evidence="1">
    <location>
        <begin position="71"/>
        <end position="81"/>
    </location>
</feature>
<dbReference type="Pfam" id="PF02413">
    <property type="entry name" value="Caudo_TAP"/>
    <property type="match status" value="1"/>
</dbReference>
<proteinExistence type="predicted"/>
<evidence type="ECO:0000313" key="2">
    <source>
        <dbReference type="EMBL" id="PHM39810.1"/>
    </source>
</evidence>
<name>A0A1I3R9A2_9GAMM</name>
<dbReference type="EMBL" id="FORG01000009">
    <property type="protein sequence ID" value="SFJ43183.1"/>
    <property type="molecule type" value="Genomic_DNA"/>
</dbReference>
<dbReference type="PANTHER" id="PTHR34413">
    <property type="entry name" value="PROPHAGE TAIL FIBER ASSEMBLY PROTEIN HOMOLOG TFAE-RELATED-RELATED"/>
    <property type="match status" value="1"/>
</dbReference>
<evidence type="ECO:0000313" key="5">
    <source>
        <dbReference type="Proteomes" id="UP000224607"/>
    </source>
</evidence>
<dbReference type="EMBL" id="NITY01000008">
    <property type="protein sequence ID" value="PHM39810.1"/>
    <property type="molecule type" value="Genomic_DNA"/>
</dbReference>
<dbReference type="Proteomes" id="UP000224607">
    <property type="component" value="Unassembled WGS sequence"/>
</dbReference>
<dbReference type="OrthoDB" id="8596093at2"/>
<feature type="region of interest" description="Disordered" evidence="1">
    <location>
        <begin position="54"/>
        <end position="81"/>
    </location>
</feature>
<reference evidence="2 5" key="3">
    <citation type="journal article" date="2017" name="Nat. Microbiol.">
        <title>Natural product diversity associated with the nematode symbionts Photorhabdus and Xenorhabdus.</title>
        <authorList>
            <person name="Tobias N.J."/>
            <person name="Wolff H."/>
            <person name="Djahanschiri B."/>
            <person name="Grundmann F."/>
            <person name="Kronenwerth M."/>
            <person name="Shi Y.M."/>
            <person name="Simonyi S."/>
            <person name="Grun P."/>
            <person name="Shapiro-Ilan D."/>
            <person name="Pidot S.J."/>
            <person name="Stinear T.P."/>
            <person name="Ebersberger I."/>
            <person name="Bode H.B."/>
        </authorList>
    </citation>
    <scope>NUCLEOTIDE SEQUENCE [LARGE SCALE GENOMIC DNA]</scope>
    <source>
        <strain evidence="2 5">DSM 17908</strain>
    </source>
</reference>
<dbReference type="PANTHER" id="PTHR34413:SF2">
    <property type="entry name" value="PROPHAGE TAIL FIBER ASSEMBLY PROTEIN HOMOLOG TFAE-RELATED"/>
    <property type="match status" value="1"/>
</dbReference>
<evidence type="ECO:0000313" key="3">
    <source>
        <dbReference type="EMBL" id="SFJ43183.1"/>
    </source>
</evidence>